<evidence type="ECO:0000256" key="3">
    <source>
        <dbReference type="ARBA" id="ARBA00022859"/>
    </source>
</evidence>
<evidence type="ECO:0000313" key="13">
    <source>
        <dbReference type="Ensembl" id="ENSCMUP00000029366.1"/>
    </source>
</evidence>
<keyword evidence="3" id="KW-0391">Immunity</keyword>
<feature type="transmembrane region" description="Helical" evidence="11">
    <location>
        <begin position="250"/>
        <end position="272"/>
    </location>
</feature>
<evidence type="ECO:0000256" key="8">
    <source>
        <dbReference type="ARBA" id="ARBA00023180"/>
    </source>
</evidence>
<dbReference type="SMART" id="SM00407">
    <property type="entry name" value="IGc1"/>
    <property type="match status" value="1"/>
</dbReference>
<dbReference type="PANTHER" id="PTHR19944:SF99">
    <property type="entry name" value="HLA CLASS II HISTOCOMPATIBILITY ANTIGEN, DRB1 BETA CHAIN"/>
    <property type="match status" value="1"/>
</dbReference>
<dbReference type="InterPro" id="IPR007110">
    <property type="entry name" value="Ig-like_dom"/>
</dbReference>
<keyword evidence="7" id="KW-1015">Disulfide bond</keyword>
<name>A0A8U7N9P7_CORMO</name>
<dbReference type="GO" id="GO:0042613">
    <property type="term" value="C:MHC class II protein complex"/>
    <property type="evidence" value="ECO:0007669"/>
    <property type="project" value="UniProtKB-KW"/>
</dbReference>
<proteinExistence type="predicted"/>
<dbReference type="GO" id="GO:0002504">
    <property type="term" value="P:antigen processing and presentation of peptide or polysaccharide antigen via MHC class II"/>
    <property type="evidence" value="ECO:0007669"/>
    <property type="project" value="UniProtKB-KW"/>
</dbReference>
<dbReference type="InterPro" id="IPR014745">
    <property type="entry name" value="MHC_II_a/b_N"/>
</dbReference>
<evidence type="ECO:0000256" key="6">
    <source>
        <dbReference type="ARBA" id="ARBA00023136"/>
    </source>
</evidence>
<dbReference type="Ensembl" id="ENSCMUT00000034518.1">
    <property type="protein sequence ID" value="ENSCMUP00000034321.1"/>
    <property type="gene ID" value="ENSCMUG00000017626.1"/>
</dbReference>
<dbReference type="Gene3D" id="3.10.320.10">
    <property type="entry name" value="Class II Histocompatibility Antigen, M Beta Chain, Chain B, domain 1"/>
    <property type="match status" value="1"/>
</dbReference>
<evidence type="ECO:0000259" key="12">
    <source>
        <dbReference type="PROSITE" id="PS50835"/>
    </source>
</evidence>
<dbReference type="InterPro" id="IPR000353">
    <property type="entry name" value="MHC_II_b_N"/>
</dbReference>
<keyword evidence="4 11" id="KW-1133">Transmembrane helix</keyword>
<keyword evidence="8" id="KW-0325">Glycoprotein</keyword>
<dbReference type="Proteomes" id="UP000694553">
    <property type="component" value="Unassembled WGS sequence"/>
</dbReference>
<dbReference type="Gene3D" id="2.60.40.10">
    <property type="entry name" value="Immunoglobulins"/>
    <property type="match status" value="1"/>
</dbReference>
<dbReference type="AlphaFoldDB" id="A0A8U7N9P7"/>
<dbReference type="InterPro" id="IPR013783">
    <property type="entry name" value="Ig-like_fold"/>
</dbReference>
<keyword evidence="14" id="KW-1185">Reference proteome</keyword>
<dbReference type="PROSITE" id="PS50835">
    <property type="entry name" value="IG_LIKE"/>
    <property type="match status" value="1"/>
</dbReference>
<dbReference type="Pfam" id="PF07654">
    <property type="entry name" value="C1-set"/>
    <property type="match status" value="1"/>
</dbReference>
<keyword evidence="9" id="KW-0491">MHC II</keyword>
<keyword evidence="5" id="KW-1064">Adaptive immunity</keyword>
<keyword evidence="6 11" id="KW-0472">Membrane</keyword>
<dbReference type="Ensembl" id="ENSCMUT00000035669.1">
    <property type="protein sequence ID" value="ENSCMUP00000029366.1"/>
    <property type="gene ID" value="ENSCMUG00000017626.1"/>
</dbReference>
<evidence type="ECO:0000313" key="14">
    <source>
        <dbReference type="Proteomes" id="UP000694553"/>
    </source>
</evidence>
<evidence type="ECO:0000256" key="5">
    <source>
        <dbReference type="ARBA" id="ARBA00023130"/>
    </source>
</evidence>
<reference evidence="13" key="2">
    <citation type="submission" date="2025-05" db="UniProtKB">
        <authorList>
            <consortium name="Ensembl"/>
        </authorList>
    </citation>
    <scope>IDENTIFICATION</scope>
</reference>
<evidence type="ECO:0000256" key="4">
    <source>
        <dbReference type="ARBA" id="ARBA00022989"/>
    </source>
</evidence>
<feature type="domain" description="Ig-like" evidence="12">
    <location>
        <begin position="148"/>
        <end position="236"/>
    </location>
</feature>
<comment type="subcellular location">
    <subcellularLocation>
        <location evidence="1">Membrane</location>
        <topology evidence="1">Single-pass type I membrane protein</topology>
    </subcellularLocation>
</comment>
<evidence type="ECO:0000256" key="7">
    <source>
        <dbReference type="ARBA" id="ARBA00023157"/>
    </source>
</evidence>
<dbReference type="PANTHER" id="PTHR19944">
    <property type="entry name" value="MHC CLASS II-RELATED"/>
    <property type="match status" value="1"/>
</dbReference>
<protein>
    <recommendedName>
        <fullName evidence="12">Ig-like domain-containing protein</fullName>
    </recommendedName>
</protein>
<dbReference type="InterPro" id="IPR003597">
    <property type="entry name" value="Ig_C1-set"/>
</dbReference>
<dbReference type="InterPro" id="IPR011162">
    <property type="entry name" value="MHC_I/II-like_Ag-recog"/>
</dbReference>
<dbReference type="PROSITE" id="PS00290">
    <property type="entry name" value="IG_MHC"/>
    <property type="match status" value="1"/>
</dbReference>
<dbReference type="InterPro" id="IPR050160">
    <property type="entry name" value="MHC/Immunoglobulin"/>
</dbReference>
<evidence type="ECO:0000256" key="10">
    <source>
        <dbReference type="SAM" id="MobiDB-lite"/>
    </source>
</evidence>
<evidence type="ECO:0000256" key="2">
    <source>
        <dbReference type="ARBA" id="ARBA00022692"/>
    </source>
</evidence>
<dbReference type="GO" id="GO:0002250">
    <property type="term" value="P:adaptive immune response"/>
    <property type="evidence" value="ECO:0007669"/>
    <property type="project" value="UniProtKB-KW"/>
</dbReference>
<evidence type="ECO:0000256" key="9">
    <source>
        <dbReference type="ARBA" id="ARBA00023182"/>
    </source>
</evidence>
<dbReference type="SUPFAM" id="SSF48726">
    <property type="entry name" value="Immunoglobulin"/>
    <property type="match status" value="1"/>
</dbReference>
<dbReference type="SUPFAM" id="SSF54452">
    <property type="entry name" value="MHC antigen-recognition domain"/>
    <property type="match status" value="1"/>
</dbReference>
<keyword evidence="2 11" id="KW-0812">Transmembrane</keyword>
<evidence type="ECO:0000256" key="11">
    <source>
        <dbReference type="SAM" id="Phobius"/>
    </source>
</evidence>
<evidence type="ECO:0000256" key="1">
    <source>
        <dbReference type="ARBA" id="ARBA00004479"/>
    </source>
</evidence>
<feature type="region of interest" description="Disordered" evidence="10">
    <location>
        <begin position="389"/>
        <end position="411"/>
    </location>
</feature>
<organism evidence="13 14">
    <name type="scientific">Corvus moneduloides</name>
    <name type="common">New Caledonian crow</name>
    <dbReference type="NCBI Taxonomy" id="1196302"/>
    <lineage>
        <taxon>Eukaryota</taxon>
        <taxon>Metazoa</taxon>
        <taxon>Chordata</taxon>
        <taxon>Craniata</taxon>
        <taxon>Vertebrata</taxon>
        <taxon>Euteleostomi</taxon>
        <taxon>Archelosauria</taxon>
        <taxon>Archosauria</taxon>
        <taxon>Dinosauria</taxon>
        <taxon>Saurischia</taxon>
        <taxon>Theropoda</taxon>
        <taxon>Coelurosauria</taxon>
        <taxon>Aves</taxon>
        <taxon>Neognathae</taxon>
        <taxon>Neoaves</taxon>
        <taxon>Telluraves</taxon>
        <taxon>Australaves</taxon>
        <taxon>Passeriformes</taxon>
        <taxon>Corvoidea</taxon>
        <taxon>Corvidae</taxon>
        <taxon>Corvus</taxon>
    </lineage>
</organism>
<accession>A0A8U7N9P7</accession>
<dbReference type="InterPro" id="IPR003006">
    <property type="entry name" value="Ig/MHC_CS"/>
</dbReference>
<dbReference type="InterPro" id="IPR036179">
    <property type="entry name" value="Ig-like_dom_sf"/>
</dbReference>
<dbReference type="Pfam" id="PF00969">
    <property type="entry name" value="MHC_II_beta"/>
    <property type="match status" value="1"/>
</dbReference>
<sequence length="411" mass="44352">MTPHWSGLELPVQRGCFGAGGTCPALAMGRVAAAGAVLVALVVLGAPPAAGEKLSTVLQEMFKAECYYVNGTERVRLVVRNFYNRLQYVMYDSDVGHHVGFTPFGEKVARAWNSNPDFMEQRRAEVDTVCRHNYKVSTPFTVERRVPPSVSISLVPSSSQPSPGRLLCSVMDFYPAEIQVRWFQGQQELSGHVVATDIVPNGDWTYQLLVLLEIPPQRGLSYTCQVEHVSLEQPLSLHWEMPPDAARSKMLTGIGGFVLGFVFLALGLGFYLRKKVRGGPGGGVPPAPELCELPPGPPARCHPLCSAHRAPEPAAAAAPPRGLGPGRDPPLRPRADFGGVVCPPQPRWHSAPARLLPVFPIKLPSSARCRLFGGRWGGAWGWGQKPGMDREWGPPCVPPVSPRSGGALGGS</sequence>
<reference evidence="14" key="1">
    <citation type="submission" date="2019-10" db="EMBL/GenBank/DDBJ databases">
        <title>Corvus moneduloides (New Caledonian crow) genome, bCorMon1, primary haplotype.</title>
        <authorList>
            <person name="Rutz C."/>
            <person name="Fungtammasan C."/>
            <person name="Mountcastle J."/>
            <person name="Formenti G."/>
            <person name="Chow W."/>
            <person name="Howe K."/>
            <person name="Steele M.P."/>
            <person name="Fernandes J."/>
            <person name="Gilbert M.T.P."/>
            <person name="Fedrigo O."/>
            <person name="Jarvis E.D."/>
            <person name="Gemmell N."/>
        </authorList>
    </citation>
    <scope>NUCLEOTIDE SEQUENCE [LARGE SCALE GENOMIC DNA]</scope>
</reference>
<dbReference type="SMART" id="SM00921">
    <property type="entry name" value="MHC_II_beta"/>
    <property type="match status" value="1"/>
</dbReference>
<dbReference type="FunFam" id="3.10.320.10:FF:000001">
    <property type="entry name" value="HLA class II histocompatibility antigen, DRB1-1 beta chain"/>
    <property type="match status" value="1"/>
</dbReference>